<accession>A0A4Y2CDF1</accession>
<evidence type="ECO:0000313" key="1">
    <source>
        <dbReference type="EMBL" id="GBM02210.1"/>
    </source>
</evidence>
<gene>
    <name evidence="2" type="ORF">AVEN_142218_1</name>
    <name evidence="1" type="ORF">AVEN_245675_1</name>
</gene>
<evidence type="ECO:0000313" key="2">
    <source>
        <dbReference type="EMBL" id="GBM02269.1"/>
    </source>
</evidence>
<sequence>MTDQDEVVFDRLAFLISGIPGIKEGKLFRAPAILDGTSQSQANEVFVIVEDRGLSENISALCFDTTHSNTEWKNGACVQSENHLQRLLQFMACRQRVFELLEGSP</sequence>
<protein>
    <submittedName>
        <fullName evidence="2">Uncharacterized protein</fullName>
    </submittedName>
</protein>
<name>A0A4Y2CDF1_ARAVE</name>
<dbReference type="Proteomes" id="UP000499080">
    <property type="component" value="Unassembled WGS sequence"/>
</dbReference>
<reference evidence="2 3" key="1">
    <citation type="journal article" date="2019" name="Sci. Rep.">
        <title>Orb-weaving spider Araneus ventricosus genome elucidates the spidroin gene catalogue.</title>
        <authorList>
            <person name="Kono N."/>
            <person name="Nakamura H."/>
            <person name="Ohtoshi R."/>
            <person name="Moran D.A.P."/>
            <person name="Shinohara A."/>
            <person name="Yoshida Y."/>
            <person name="Fujiwara M."/>
            <person name="Mori M."/>
            <person name="Tomita M."/>
            <person name="Arakawa K."/>
        </authorList>
    </citation>
    <scope>NUCLEOTIDE SEQUENCE [LARGE SCALE GENOMIC DNA]</scope>
</reference>
<evidence type="ECO:0000313" key="3">
    <source>
        <dbReference type="Proteomes" id="UP000499080"/>
    </source>
</evidence>
<organism evidence="2 3">
    <name type="scientific">Araneus ventricosus</name>
    <name type="common">Orbweaver spider</name>
    <name type="synonym">Epeira ventricosa</name>
    <dbReference type="NCBI Taxonomy" id="182803"/>
    <lineage>
        <taxon>Eukaryota</taxon>
        <taxon>Metazoa</taxon>
        <taxon>Ecdysozoa</taxon>
        <taxon>Arthropoda</taxon>
        <taxon>Chelicerata</taxon>
        <taxon>Arachnida</taxon>
        <taxon>Araneae</taxon>
        <taxon>Araneomorphae</taxon>
        <taxon>Entelegynae</taxon>
        <taxon>Araneoidea</taxon>
        <taxon>Araneidae</taxon>
        <taxon>Araneus</taxon>
    </lineage>
</organism>
<dbReference type="EMBL" id="BGPR01086129">
    <property type="protein sequence ID" value="GBM02210.1"/>
    <property type="molecule type" value="Genomic_DNA"/>
</dbReference>
<dbReference type="AlphaFoldDB" id="A0A4Y2CDF1"/>
<dbReference type="EMBL" id="BGPR01086139">
    <property type="protein sequence ID" value="GBM02269.1"/>
    <property type="molecule type" value="Genomic_DNA"/>
</dbReference>
<keyword evidence="3" id="KW-1185">Reference proteome</keyword>
<comment type="caution">
    <text evidence="2">The sequence shown here is derived from an EMBL/GenBank/DDBJ whole genome shotgun (WGS) entry which is preliminary data.</text>
</comment>
<proteinExistence type="predicted"/>